<dbReference type="Gene3D" id="2.130.10.10">
    <property type="entry name" value="YVTN repeat-like/Quinoprotein amine dehydrogenase"/>
    <property type="match status" value="1"/>
</dbReference>
<sequence length="397" mass="43923">MLLISFPKFLPSQPLLLSSGPDNALKMWIFDQSDGSARLLRSRCGHSAPPTRVRFWSRGGLGLLSSGLDHSLRRLSITRDVQSNTEFSQGSVVKKARAKGVKAESLKLPPITAFAAEMTRAQEWDSVVTCHAGFHSAQTWNMHNHAIGKHKLRSLHKAAKPLCVAITGCGNFCVLGMSTGHVEMFNIQSGIHRGEFGKPQAHKLPVRGVAVNSINTEVYTGAGDRNVSFWSFQRKTRLTSVDLLSPVSSLVYHRDSSLMAVACDDFSVYVVDTDTRRTVRVFTGHSNRITDMVFSPDSRWLLTGSMDCSIRTWDLATGRLLDYFLVDAPPTSLSLSATSDFLATTHVDDLGIYLWSNKSLYSSVPLRPLPGDFRPLTIELPNTRGDREEGEEEEEGR</sequence>
<protein>
    <submittedName>
        <fullName evidence="5">WD repeat-containing protein 36</fullName>
    </submittedName>
</protein>
<dbReference type="PROSITE" id="PS50294">
    <property type="entry name" value="WD_REPEATS_REGION"/>
    <property type="match status" value="1"/>
</dbReference>
<dbReference type="InterPro" id="IPR036322">
    <property type="entry name" value="WD40_repeat_dom_sf"/>
</dbReference>
<dbReference type="EMBL" id="CASHTH010002329">
    <property type="protein sequence ID" value="CAI8028362.1"/>
    <property type="molecule type" value="Genomic_DNA"/>
</dbReference>
<feature type="repeat" description="WD" evidence="3">
    <location>
        <begin position="199"/>
        <end position="240"/>
    </location>
</feature>
<evidence type="ECO:0000256" key="2">
    <source>
        <dbReference type="ARBA" id="ARBA00022737"/>
    </source>
</evidence>
<evidence type="ECO:0000313" key="6">
    <source>
        <dbReference type="Proteomes" id="UP001174909"/>
    </source>
</evidence>
<dbReference type="PROSITE" id="PS50082">
    <property type="entry name" value="WD_REPEATS_2"/>
    <property type="match status" value="2"/>
</dbReference>
<reference evidence="5" key="1">
    <citation type="submission" date="2023-03" db="EMBL/GenBank/DDBJ databases">
        <authorList>
            <person name="Steffen K."/>
            <person name="Cardenas P."/>
        </authorList>
    </citation>
    <scope>NUCLEOTIDE SEQUENCE</scope>
</reference>
<name>A0AA35WVR1_GEOBA</name>
<feature type="repeat" description="WD" evidence="3">
    <location>
        <begin position="282"/>
        <end position="323"/>
    </location>
</feature>
<dbReference type="GO" id="GO:0034388">
    <property type="term" value="C:Pwp2p-containing subcomplex of 90S preribosome"/>
    <property type="evidence" value="ECO:0007669"/>
    <property type="project" value="TreeGrafter"/>
</dbReference>
<dbReference type="PROSITE" id="PS00678">
    <property type="entry name" value="WD_REPEATS_1"/>
    <property type="match status" value="1"/>
</dbReference>
<dbReference type="GO" id="GO:0006364">
    <property type="term" value="P:rRNA processing"/>
    <property type="evidence" value="ECO:0007669"/>
    <property type="project" value="TreeGrafter"/>
</dbReference>
<evidence type="ECO:0000256" key="3">
    <source>
        <dbReference type="PROSITE-ProRule" id="PRU00221"/>
    </source>
</evidence>
<dbReference type="InterPro" id="IPR019775">
    <property type="entry name" value="WD40_repeat_CS"/>
</dbReference>
<keyword evidence="1 3" id="KW-0853">WD repeat</keyword>
<dbReference type="InterPro" id="IPR001680">
    <property type="entry name" value="WD40_rpt"/>
</dbReference>
<dbReference type="SUPFAM" id="SSF50978">
    <property type="entry name" value="WD40 repeat-like"/>
    <property type="match status" value="1"/>
</dbReference>
<dbReference type="GO" id="GO:0032040">
    <property type="term" value="C:small-subunit processome"/>
    <property type="evidence" value="ECO:0007669"/>
    <property type="project" value="TreeGrafter"/>
</dbReference>
<evidence type="ECO:0000256" key="4">
    <source>
        <dbReference type="SAM" id="MobiDB-lite"/>
    </source>
</evidence>
<gene>
    <name evidence="5" type="ORF">GBAR_LOCUS16186</name>
</gene>
<dbReference type="SMART" id="SM00320">
    <property type="entry name" value="WD40"/>
    <property type="match status" value="5"/>
</dbReference>
<dbReference type="InterPro" id="IPR015943">
    <property type="entry name" value="WD40/YVTN_repeat-like_dom_sf"/>
</dbReference>
<accession>A0AA35WVR1</accession>
<dbReference type="PANTHER" id="PTHR22840">
    <property type="entry name" value="WD REPEAT-CONTAINING PROTEIN 36"/>
    <property type="match status" value="1"/>
</dbReference>
<dbReference type="Proteomes" id="UP001174909">
    <property type="component" value="Unassembled WGS sequence"/>
</dbReference>
<evidence type="ECO:0000313" key="5">
    <source>
        <dbReference type="EMBL" id="CAI8028362.1"/>
    </source>
</evidence>
<keyword evidence="2" id="KW-0677">Repeat</keyword>
<dbReference type="PANTHER" id="PTHR22840:SF12">
    <property type="entry name" value="WD REPEAT-CONTAINING PROTEIN 36"/>
    <property type="match status" value="1"/>
</dbReference>
<dbReference type="Pfam" id="PF25168">
    <property type="entry name" value="Beta-prop_WDR36-Utp21_2nd"/>
    <property type="match status" value="1"/>
</dbReference>
<comment type="caution">
    <text evidence="5">The sequence shown here is derived from an EMBL/GenBank/DDBJ whole genome shotgun (WGS) entry which is preliminary data.</text>
</comment>
<proteinExistence type="predicted"/>
<keyword evidence="6" id="KW-1185">Reference proteome</keyword>
<evidence type="ECO:0000256" key="1">
    <source>
        <dbReference type="ARBA" id="ARBA00022574"/>
    </source>
</evidence>
<feature type="region of interest" description="Disordered" evidence="4">
    <location>
        <begin position="377"/>
        <end position="397"/>
    </location>
</feature>
<organism evidence="5 6">
    <name type="scientific">Geodia barretti</name>
    <name type="common">Barrett's horny sponge</name>
    <dbReference type="NCBI Taxonomy" id="519541"/>
    <lineage>
        <taxon>Eukaryota</taxon>
        <taxon>Metazoa</taxon>
        <taxon>Porifera</taxon>
        <taxon>Demospongiae</taxon>
        <taxon>Heteroscleromorpha</taxon>
        <taxon>Tetractinellida</taxon>
        <taxon>Astrophorina</taxon>
        <taxon>Geodiidae</taxon>
        <taxon>Geodia</taxon>
    </lineage>
</organism>
<dbReference type="AlphaFoldDB" id="A0AA35WVR1"/>
<feature type="compositionally biased region" description="Acidic residues" evidence="4">
    <location>
        <begin position="388"/>
        <end position="397"/>
    </location>
</feature>